<protein>
    <submittedName>
        <fullName evidence="1">Uncharacterized protein</fullName>
    </submittedName>
</protein>
<dbReference type="Proteomes" id="UP000288805">
    <property type="component" value="Unassembled WGS sequence"/>
</dbReference>
<dbReference type="PANTHER" id="PTHR37754:SF1">
    <property type="entry name" value="CALCIUM ION-BINDING PROTEIN"/>
    <property type="match status" value="1"/>
</dbReference>
<dbReference type="KEGG" id="vvi:100263291"/>
<dbReference type="AlphaFoldDB" id="A0A438DA21"/>
<dbReference type="PANTHER" id="PTHR37754">
    <property type="entry name" value="CALCIUM ION-BINDING PROTEIN"/>
    <property type="match status" value="1"/>
</dbReference>
<reference evidence="1 3" key="1">
    <citation type="journal article" date="2018" name="PLoS Genet.">
        <title>Population sequencing reveals clonal diversity and ancestral inbreeding in the grapevine cultivar Chardonnay.</title>
        <authorList>
            <person name="Roach M.J."/>
            <person name="Johnson D.L."/>
            <person name="Bohlmann J."/>
            <person name="van Vuuren H.J."/>
            <person name="Jones S.J."/>
            <person name="Pretorius I.S."/>
            <person name="Schmidt S.A."/>
            <person name="Borneman A.R."/>
        </authorList>
    </citation>
    <scope>NUCLEOTIDE SEQUENCE [LARGE SCALE GENOMIC DNA]</scope>
    <source>
        <strain evidence="3">cv. Chardonnay</strain>
        <strain evidence="1">I10V1</strain>
        <tissue evidence="1">Leaf</tissue>
    </source>
</reference>
<dbReference type="EMBL" id="QGNW01000215">
    <property type="protein sequence ID" value="RVW84521.1"/>
    <property type="molecule type" value="Genomic_DNA"/>
</dbReference>
<comment type="caution">
    <text evidence="1">The sequence shown here is derived from an EMBL/GenBank/DDBJ whole genome shotgun (WGS) entry which is preliminary data.</text>
</comment>
<evidence type="ECO:0000313" key="2">
    <source>
        <dbReference type="EMBL" id="RVW84521.1"/>
    </source>
</evidence>
<organism evidence="1 3">
    <name type="scientific">Vitis vinifera</name>
    <name type="common">Grape</name>
    <dbReference type="NCBI Taxonomy" id="29760"/>
    <lineage>
        <taxon>Eukaryota</taxon>
        <taxon>Viridiplantae</taxon>
        <taxon>Streptophyta</taxon>
        <taxon>Embryophyta</taxon>
        <taxon>Tracheophyta</taxon>
        <taxon>Spermatophyta</taxon>
        <taxon>Magnoliopsida</taxon>
        <taxon>eudicotyledons</taxon>
        <taxon>Gunneridae</taxon>
        <taxon>Pentapetalae</taxon>
        <taxon>rosids</taxon>
        <taxon>Vitales</taxon>
        <taxon>Vitaceae</taxon>
        <taxon>Viteae</taxon>
        <taxon>Vitis</taxon>
    </lineage>
</organism>
<sequence length="174" mass="19314">MGLVPSLMRKGLSQKQIVSLAMEGVLKNLGPRRYDNFEDFHSSILSILKTANSALPGRHFEAPSRRQVEKAFAEWKSSSDDKKEKIFMELLESTKLGEIDNITLIVGLAIPPFSMVAKSAGEKAPPFKMIKNVPDALFVPSFTLLSLVSVKLIRKVLENFTLGEEEEKGINAHT</sequence>
<dbReference type="EMBL" id="QGNW01001722">
    <property type="protein sequence ID" value="RVW32301.1"/>
    <property type="molecule type" value="Genomic_DNA"/>
</dbReference>
<evidence type="ECO:0000313" key="1">
    <source>
        <dbReference type="EMBL" id="RVW32301.1"/>
    </source>
</evidence>
<proteinExistence type="predicted"/>
<evidence type="ECO:0000313" key="3">
    <source>
        <dbReference type="Proteomes" id="UP000288805"/>
    </source>
</evidence>
<gene>
    <name evidence="2" type="ORF">CK203_041275</name>
    <name evidence="1" type="ORF">CK203_078964</name>
</gene>
<name>A0A438DA21_VITVI</name>
<accession>A0A438DA21</accession>